<protein>
    <submittedName>
        <fullName evidence="5">Uncharacterized protein LOC113870793</fullName>
    </submittedName>
</protein>
<reference evidence="4" key="1">
    <citation type="journal article" date="2019" name="Toxins">
        <title>Detection of Abrin-Like and Prepropulchellin-Like Toxin Genes and Transcripts Using Whole Genome Sequencing and Full-Length Transcript Sequencing of Abrus precatorius.</title>
        <authorList>
            <person name="Hovde B.T."/>
            <person name="Daligault H.E."/>
            <person name="Hanschen E.R."/>
            <person name="Kunde Y.A."/>
            <person name="Johnson M.B."/>
            <person name="Starkenburg S.R."/>
            <person name="Johnson S.L."/>
        </authorList>
    </citation>
    <scope>NUCLEOTIDE SEQUENCE [LARGE SCALE GENOMIC DNA]</scope>
</reference>
<dbReference type="Proteomes" id="UP000694853">
    <property type="component" value="Unplaced"/>
</dbReference>
<dbReference type="PANTHER" id="PTHR33476:SF4">
    <property type="entry name" value="POLAR LOCALIZATION DURING ASYMMETRIC DIVISION AND PROTEIN"/>
    <property type="match status" value="1"/>
</dbReference>
<proteinExistence type="predicted"/>
<keyword evidence="3" id="KW-0732">Signal</keyword>
<dbReference type="PANTHER" id="PTHR33476">
    <property type="entry name" value="EMB|CAB62613.1"/>
    <property type="match status" value="1"/>
</dbReference>
<dbReference type="GO" id="GO:0008356">
    <property type="term" value="P:asymmetric cell division"/>
    <property type="evidence" value="ECO:0007669"/>
    <property type="project" value="InterPro"/>
</dbReference>
<dbReference type="GeneID" id="113870793"/>
<dbReference type="AlphaFoldDB" id="A0A8B8M3E6"/>
<evidence type="ECO:0000313" key="4">
    <source>
        <dbReference type="Proteomes" id="UP000694853"/>
    </source>
</evidence>
<sequence length="460" mass="51307">MWQLFLALAVAGSTGLATKHFLNPRKNDNVENADLADTNAFAFYESRLGSDSQTHDRDGVFTFSSPQSLTHDGPPSRPKSKRRWASKNGVRVPKVEDAEVRSGQRKSGRRLHFCLKKRKTNRHFAAKVPLCSSKDNFSIGWGLCFGIMYMMSAGKAEINKVKRTMDETIKLVRELKSELNRRKSLPALQNLDSVGNVDTNSCKISSRHEVMLNKTNSKLRDTDVRIWSPGVNDSGECGSSALTEEPEPGVLEMDQLEAELEFELQKLSGCTVDSPYHEELKPKLDELEAPNEGSHGTDDWNLNYSESHGVSASELHQKLSHLLIKQQENQILELESELHQAQSNLHAKEAELQALKDCVKHLTELSLSTVSGIITSRIMIHASCSHTPHRLACLSMDDILVAPLKLILNDKNEFIFDDETQPLIDLKGTNDGGNNMDSELKHSILGAKRPMDSESCSCYV</sequence>
<dbReference type="OrthoDB" id="1657181at2759"/>
<organism evidence="4 5">
    <name type="scientific">Abrus precatorius</name>
    <name type="common">Indian licorice</name>
    <name type="synonym">Glycine abrus</name>
    <dbReference type="NCBI Taxonomy" id="3816"/>
    <lineage>
        <taxon>Eukaryota</taxon>
        <taxon>Viridiplantae</taxon>
        <taxon>Streptophyta</taxon>
        <taxon>Embryophyta</taxon>
        <taxon>Tracheophyta</taxon>
        <taxon>Spermatophyta</taxon>
        <taxon>Magnoliopsida</taxon>
        <taxon>eudicotyledons</taxon>
        <taxon>Gunneridae</taxon>
        <taxon>Pentapetalae</taxon>
        <taxon>rosids</taxon>
        <taxon>fabids</taxon>
        <taxon>Fabales</taxon>
        <taxon>Fabaceae</taxon>
        <taxon>Papilionoideae</taxon>
        <taxon>50 kb inversion clade</taxon>
        <taxon>NPAAA clade</taxon>
        <taxon>indigoferoid/millettioid clade</taxon>
        <taxon>Abreae</taxon>
        <taxon>Abrus</taxon>
    </lineage>
</organism>
<evidence type="ECO:0000256" key="1">
    <source>
        <dbReference type="SAM" id="Coils"/>
    </source>
</evidence>
<accession>A0A8B8M3E6</accession>
<feature type="coiled-coil region" evidence="1">
    <location>
        <begin position="324"/>
        <end position="358"/>
    </location>
</feature>
<keyword evidence="4" id="KW-1185">Reference proteome</keyword>
<evidence type="ECO:0000256" key="2">
    <source>
        <dbReference type="SAM" id="MobiDB-lite"/>
    </source>
</evidence>
<evidence type="ECO:0000256" key="3">
    <source>
        <dbReference type="SAM" id="SignalP"/>
    </source>
</evidence>
<reference evidence="5" key="2">
    <citation type="submission" date="2025-08" db="UniProtKB">
        <authorList>
            <consortium name="RefSeq"/>
        </authorList>
    </citation>
    <scope>IDENTIFICATION</scope>
    <source>
        <tissue evidence="5">Young leaves</tissue>
    </source>
</reference>
<dbReference type="InterPro" id="IPR040348">
    <property type="entry name" value="POLAR-like"/>
</dbReference>
<feature type="signal peptide" evidence="3">
    <location>
        <begin position="1"/>
        <end position="17"/>
    </location>
</feature>
<keyword evidence="1" id="KW-0175">Coiled coil</keyword>
<dbReference type="KEGG" id="aprc:113870793"/>
<dbReference type="RefSeq" id="XP_027363055.1">
    <property type="nucleotide sequence ID" value="XM_027507254.1"/>
</dbReference>
<feature type="region of interest" description="Disordered" evidence="2">
    <location>
        <begin position="50"/>
        <end position="90"/>
    </location>
</feature>
<name>A0A8B8M3E6_ABRPR</name>
<feature type="chain" id="PRO_5034458790" evidence="3">
    <location>
        <begin position="18"/>
        <end position="460"/>
    </location>
</feature>
<evidence type="ECO:0000313" key="5">
    <source>
        <dbReference type="RefSeq" id="XP_027363055.1"/>
    </source>
</evidence>
<gene>
    <name evidence="5" type="primary">LOC113870793</name>
</gene>